<feature type="transmembrane region" description="Helical" evidence="7">
    <location>
        <begin position="84"/>
        <end position="103"/>
    </location>
</feature>
<evidence type="ECO:0000256" key="5">
    <source>
        <dbReference type="ARBA" id="ARBA00022989"/>
    </source>
</evidence>
<feature type="transmembrane region" description="Helical" evidence="7">
    <location>
        <begin position="252"/>
        <end position="273"/>
    </location>
</feature>
<gene>
    <name evidence="9" type="ORF">C6T65_15975</name>
</gene>
<proteinExistence type="predicted"/>
<feature type="transmembrane region" description="Helical" evidence="7">
    <location>
        <begin position="50"/>
        <end position="72"/>
    </location>
</feature>
<dbReference type="Gene3D" id="3.40.30.10">
    <property type="entry name" value="Glutaredoxin"/>
    <property type="match status" value="1"/>
</dbReference>
<dbReference type="SUPFAM" id="SSF52833">
    <property type="entry name" value="Thioredoxin-like"/>
    <property type="match status" value="1"/>
</dbReference>
<dbReference type="InterPro" id="IPR036249">
    <property type="entry name" value="Thioredoxin-like_sf"/>
</dbReference>
<dbReference type="GO" id="GO:0005886">
    <property type="term" value="C:plasma membrane"/>
    <property type="evidence" value="ECO:0007669"/>
    <property type="project" value="UniProtKB-SubCell"/>
</dbReference>
<feature type="transmembrane region" description="Helical" evidence="7">
    <location>
        <begin position="157"/>
        <end position="177"/>
    </location>
</feature>
<dbReference type="PROSITE" id="PS51352">
    <property type="entry name" value="THIOREDOXIN_2"/>
    <property type="match status" value="1"/>
</dbReference>
<dbReference type="EMBL" id="PVHK01000116">
    <property type="protein sequence ID" value="PRH41326.1"/>
    <property type="molecule type" value="Genomic_DNA"/>
</dbReference>
<protein>
    <submittedName>
        <fullName evidence="9">Thiol:disulfide interchange protein</fullName>
    </submittedName>
</protein>
<evidence type="ECO:0000256" key="6">
    <source>
        <dbReference type="ARBA" id="ARBA00023136"/>
    </source>
</evidence>
<sequence length="389" mass="41475">MLSLLFVQIPLAFGAGALLNLTPCVLPAIPLKVRAILRETGQRLSARAMSAALFTAGSVLFFAALGLATALLHLHWGVLFQSRIVLTMLSALLLALAIANFGWRGLRLPAVIASAHGVKFLEPFVSGLVCALLSTPCTGPLLGGVLVFALAQPAPNIVALFVSIGVGLASPYALLILRPALLLRFPRAGGWSDVVRQSFSWILSGAAIFFVRSVLPAAWEPLLWFAFGLGVLAWACAVFVRSKDRGSRRAVVIVGVVTAVMVNVSTGFGSSAARSIAWQPLHDRDLAMLPVLGRPAIVEFTAQWCINCKVLERSVYQADNVAEAIHRRGVVPFQADLTRPDPALERLLAFYGGVGLPFVAVLDRDGREVQHFSGLFTAGSLVDALNALK</sequence>
<dbReference type="Proteomes" id="UP000237632">
    <property type="component" value="Unassembled WGS sequence"/>
</dbReference>
<dbReference type="AlphaFoldDB" id="A0AA44XZ59"/>
<dbReference type="GO" id="GO:0045454">
    <property type="term" value="P:cell redox homeostasis"/>
    <property type="evidence" value="ECO:0007669"/>
    <property type="project" value="TreeGrafter"/>
</dbReference>
<evidence type="ECO:0000259" key="8">
    <source>
        <dbReference type="PROSITE" id="PS51352"/>
    </source>
</evidence>
<dbReference type="Pfam" id="PF02683">
    <property type="entry name" value="DsbD_TM"/>
    <property type="match status" value="1"/>
</dbReference>
<dbReference type="RefSeq" id="WP_027810699.1">
    <property type="nucleotide sequence ID" value="NZ_CADFFD010000025.1"/>
</dbReference>
<dbReference type="Pfam" id="PF13899">
    <property type="entry name" value="Thioredoxin_7"/>
    <property type="match status" value="1"/>
</dbReference>
<evidence type="ECO:0000256" key="1">
    <source>
        <dbReference type="ARBA" id="ARBA00004651"/>
    </source>
</evidence>
<feature type="transmembrane region" description="Helical" evidence="7">
    <location>
        <begin position="221"/>
        <end position="240"/>
    </location>
</feature>
<dbReference type="GO" id="GO:0017004">
    <property type="term" value="P:cytochrome complex assembly"/>
    <property type="evidence" value="ECO:0007669"/>
    <property type="project" value="UniProtKB-KW"/>
</dbReference>
<feature type="domain" description="Thioredoxin" evidence="8">
    <location>
        <begin position="266"/>
        <end position="389"/>
    </location>
</feature>
<keyword evidence="4" id="KW-0201">Cytochrome c-type biogenesis</keyword>
<keyword evidence="5 7" id="KW-1133">Transmembrane helix</keyword>
<feature type="transmembrane region" description="Helical" evidence="7">
    <location>
        <begin position="124"/>
        <end position="151"/>
    </location>
</feature>
<name>A0AA44XZ59_BURVI</name>
<feature type="transmembrane region" description="Helical" evidence="7">
    <location>
        <begin position="6"/>
        <end position="29"/>
    </location>
</feature>
<evidence type="ECO:0000256" key="4">
    <source>
        <dbReference type="ARBA" id="ARBA00022748"/>
    </source>
</evidence>
<keyword evidence="6 7" id="KW-0472">Membrane</keyword>
<dbReference type="InterPro" id="IPR013766">
    <property type="entry name" value="Thioredoxin_domain"/>
</dbReference>
<keyword evidence="3 7" id="KW-0812">Transmembrane</keyword>
<evidence type="ECO:0000256" key="7">
    <source>
        <dbReference type="SAM" id="Phobius"/>
    </source>
</evidence>
<evidence type="ECO:0000313" key="10">
    <source>
        <dbReference type="Proteomes" id="UP000237632"/>
    </source>
</evidence>
<keyword evidence="2" id="KW-1003">Cell membrane</keyword>
<comment type="subcellular location">
    <subcellularLocation>
        <location evidence="1">Cell membrane</location>
        <topology evidence="1">Multi-pass membrane protein</topology>
    </subcellularLocation>
</comment>
<accession>A0AA44XZ59</accession>
<evidence type="ECO:0000256" key="3">
    <source>
        <dbReference type="ARBA" id="ARBA00022692"/>
    </source>
</evidence>
<dbReference type="PANTHER" id="PTHR32234">
    <property type="entry name" value="THIOL:DISULFIDE INTERCHANGE PROTEIN DSBD"/>
    <property type="match status" value="1"/>
</dbReference>
<organism evidence="9 10">
    <name type="scientific">Burkholderia vietnamiensis</name>
    <dbReference type="NCBI Taxonomy" id="60552"/>
    <lineage>
        <taxon>Bacteria</taxon>
        <taxon>Pseudomonadati</taxon>
        <taxon>Pseudomonadota</taxon>
        <taxon>Betaproteobacteria</taxon>
        <taxon>Burkholderiales</taxon>
        <taxon>Burkholderiaceae</taxon>
        <taxon>Burkholderia</taxon>
        <taxon>Burkholderia cepacia complex</taxon>
    </lineage>
</organism>
<feature type="transmembrane region" description="Helical" evidence="7">
    <location>
        <begin position="198"/>
        <end position="215"/>
    </location>
</feature>
<evidence type="ECO:0000256" key="2">
    <source>
        <dbReference type="ARBA" id="ARBA00022475"/>
    </source>
</evidence>
<reference evidence="9 10" key="1">
    <citation type="submission" date="2018-03" db="EMBL/GenBank/DDBJ databases">
        <authorList>
            <person name="Nguyen K."/>
            <person name="Fouts D."/>
            <person name="Sutton G."/>
        </authorList>
    </citation>
    <scope>NUCLEOTIDE SEQUENCE [LARGE SCALE GENOMIC DNA]</scope>
    <source>
        <strain evidence="9 10">AU3578</strain>
    </source>
</reference>
<dbReference type="InterPro" id="IPR003834">
    <property type="entry name" value="Cyt_c_assmbl_TM_dom"/>
</dbReference>
<dbReference type="PANTHER" id="PTHR32234:SF0">
    <property type="entry name" value="THIOL:DISULFIDE INTERCHANGE PROTEIN DSBD"/>
    <property type="match status" value="1"/>
</dbReference>
<comment type="caution">
    <text evidence="9">The sequence shown here is derived from an EMBL/GenBank/DDBJ whole genome shotgun (WGS) entry which is preliminary data.</text>
</comment>
<evidence type="ECO:0000313" key="9">
    <source>
        <dbReference type="EMBL" id="PRH41326.1"/>
    </source>
</evidence>
<dbReference type="GO" id="GO:0015035">
    <property type="term" value="F:protein-disulfide reductase activity"/>
    <property type="evidence" value="ECO:0007669"/>
    <property type="project" value="TreeGrafter"/>
</dbReference>